<dbReference type="EMBL" id="LFIW01001658">
    <property type="protein sequence ID" value="KZL81438.1"/>
    <property type="molecule type" value="Genomic_DNA"/>
</dbReference>
<keyword evidence="3" id="KW-1185">Reference proteome</keyword>
<sequence length="256" mass="29574">MPARQPLGDISPNTRTLPAKKPRGKKPKPITQRKYTAAPPIKRPEQSYSQQKKVAVVMFLEHERYPIEAGPATRQRAGDTRLDPTNGLRRPTYSEATAHFKIPRTTIIDWYKQRETIVNSTAQKGRPNWPELEANLYDLFRQLRDKSAIVTTGWFRRTSKALFRKAHDSNNNPLAVSSPATTFRFSVGWFALFRCRWNISHRRLTKQATKLPADYLRIVTNFLHFNRRVSQPALARQPVGGLRFPLDRILNFDETP</sequence>
<dbReference type="Proteomes" id="UP000076584">
    <property type="component" value="Unassembled WGS sequence"/>
</dbReference>
<dbReference type="SUPFAM" id="SSF46689">
    <property type="entry name" value="Homeodomain-like"/>
    <property type="match status" value="1"/>
</dbReference>
<dbReference type="STRING" id="1573173.A0A161WBB4"/>
<evidence type="ECO:0000256" key="1">
    <source>
        <dbReference type="SAM" id="MobiDB-lite"/>
    </source>
</evidence>
<accession>A0A161WBB4</accession>
<feature type="non-terminal residue" evidence="2">
    <location>
        <position position="256"/>
    </location>
</feature>
<organism evidence="2 3">
    <name type="scientific">Colletotrichum incanum</name>
    <name type="common">Soybean anthracnose fungus</name>
    <dbReference type="NCBI Taxonomy" id="1573173"/>
    <lineage>
        <taxon>Eukaryota</taxon>
        <taxon>Fungi</taxon>
        <taxon>Dikarya</taxon>
        <taxon>Ascomycota</taxon>
        <taxon>Pezizomycotina</taxon>
        <taxon>Sordariomycetes</taxon>
        <taxon>Hypocreomycetidae</taxon>
        <taxon>Glomerellales</taxon>
        <taxon>Glomerellaceae</taxon>
        <taxon>Colletotrichum</taxon>
        <taxon>Colletotrichum spaethianum species complex</taxon>
    </lineage>
</organism>
<dbReference type="Gene3D" id="1.10.10.60">
    <property type="entry name" value="Homeodomain-like"/>
    <property type="match status" value="1"/>
</dbReference>
<evidence type="ECO:0000313" key="2">
    <source>
        <dbReference type="EMBL" id="KZL81438.1"/>
    </source>
</evidence>
<dbReference type="AlphaFoldDB" id="A0A161WBB4"/>
<feature type="region of interest" description="Disordered" evidence="1">
    <location>
        <begin position="1"/>
        <end position="48"/>
    </location>
</feature>
<feature type="region of interest" description="Disordered" evidence="1">
    <location>
        <begin position="72"/>
        <end position="91"/>
    </location>
</feature>
<proteinExistence type="predicted"/>
<evidence type="ECO:0000313" key="3">
    <source>
        <dbReference type="Proteomes" id="UP000076584"/>
    </source>
</evidence>
<protein>
    <submittedName>
        <fullName evidence="2">Purine-cytosine permease fcy22</fullName>
    </submittedName>
</protein>
<comment type="caution">
    <text evidence="2">The sequence shown here is derived from an EMBL/GenBank/DDBJ whole genome shotgun (WGS) entry which is preliminary data.</text>
</comment>
<reference evidence="2 3" key="1">
    <citation type="submission" date="2015-06" db="EMBL/GenBank/DDBJ databases">
        <title>Survival trade-offs in plant roots during colonization by closely related pathogenic and mutualistic fungi.</title>
        <authorList>
            <person name="Hacquard S."/>
            <person name="Kracher B."/>
            <person name="Hiruma K."/>
            <person name="Weinman A."/>
            <person name="Muench P."/>
            <person name="Garrido Oter R."/>
            <person name="Ver Loren van Themaat E."/>
            <person name="Dallerey J.-F."/>
            <person name="Damm U."/>
            <person name="Henrissat B."/>
            <person name="Lespinet O."/>
            <person name="Thon M."/>
            <person name="Kemen E."/>
            <person name="McHardy A.C."/>
            <person name="Schulze-Lefert P."/>
            <person name="O'Connell R.J."/>
        </authorList>
    </citation>
    <scope>NUCLEOTIDE SEQUENCE [LARGE SCALE GENOMIC DNA]</scope>
    <source>
        <strain evidence="2 3">MAFF 238704</strain>
    </source>
</reference>
<dbReference type="InterPro" id="IPR009057">
    <property type="entry name" value="Homeodomain-like_sf"/>
</dbReference>
<feature type="compositionally biased region" description="Basic residues" evidence="1">
    <location>
        <begin position="18"/>
        <end position="28"/>
    </location>
</feature>
<name>A0A161WBB4_COLIC</name>
<gene>
    <name evidence="2" type="ORF">CI238_13542</name>
</gene>